<dbReference type="AlphaFoldDB" id="A0A1F7U2J9"/>
<keyword evidence="1" id="KW-0472">Membrane</keyword>
<protein>
    <submittedName>
        <fullName evidence="2">Uncharacterized protein</fullName>
    </submittedName>
</protein>
<reference evidence="2 3" key="1">
    <citation type="journal article" date="2016" name="Nat. Commun.">
        <title>Thousands of microbial genomes shed light on interconnected biogeochemical processes in an aquifer system.</title>
        <authorList>
            <person name="Anantharaman K."/>
            <person name="Brown C.T."/>
            <person name="Hug L.A."/>
            <person name="Sharon I."/>
            <person name="Castelle C.J."/>
            <person name="Probst A.J."/>
            <person name="Thomas B.C."/>
            <person name="Singh A."/>
            <person name="Wilkins M.J."/>
            <person name="Karaoz U."/>
            <person name="Brodie E.L."/>
            <person name="Williams K.H."/>
            <person name="Hubbard S.S."/>
            <person name="Banfield J.F."/>
        </authorList>
    </citation>
    <scope>NUCLEOTIDE SEQUENCE [LARGE SCALE GENOMIC DNA]</scope>
</reference>
<dbReference type="EMBL" id="MGDX01000004">
    <property type="protein sequence ID" value="OGL71984.1"/>
    <property type="molecule type" value="Genomic_DNA"/>
</dbReference>
<proteinExistence type="predicted"/>
<keyword evidence="1" id="KW-0812">Transmembrane</keyword>
<organism evidence="2 3">
    <name type="scientific">Candidatus Uhrbacteria bacterium RIFCSPHIGHO2_02_FULL_53_13</name>
    <dbReference type="NCBI Taxonomy" id="1802389"/>
    <lineage>
        <taxon>Bacteria</taxon>
        <taxon>Candidatus Uhriibacteriota</taxon>
    </lineage>
</organism>
<feature type="transmembrane region" description="Helical" evidence="1">
    <location>
        <begin position="52"/>
        <end position="83"/>
    </location>
</feature>
<sequence>MASLSSSGGAGFLSWGFAQRKFELRPKNTARLYFQKNRKRLPMQDGDCVGCVAIILGIAFVSWMFTIHVALGVVALVVFIILFTL</sequence>
<gene>
    <name evidence="2" type="ORF">A3C17_01095</name>
</gene>
<accession>A0A1F7U2J9</accession>
<evidence type="ECO:0000313" key="2">
    <source>
        <dbReference type="EMBL" id="OGL71984.1"/>
    </source>
</evidence>
<dbReference type="Proteomes" id="UP000177097">
    <property type="component" value="Unassembled WGS sequence"/>
</dbReference>
<evidence type="ECO:0000313" key="3">
    <source>
        <dbReference type="Proteomes" id="UP000177097"/>
    </source>
</evidence>
<comment type="caution">
    <text evidence="2">The sequence shown here is derived from an EMBL/GenBank/DDBJ whole genome shotgun (WGS) entry which is preliminary data.</text>
</comment>
<evidence type="ECO:0000256" key="1">
    <source>
        <dbReference type="SAM" id="Phobius"/>
    </source>
</evidence>
<dbReference type="STRING" id="1802389.A3C17_01095"/>
<name>A0A1F7U2J9_9BACT</name>
<keyword evidence="1" id="KW-1133">Transmembrane helix</keyword>